<dbReference type="AlphaFoldDB" id="A0A6J6F8R5"/>
<sequence length="121" mass="12598">MNASGNSSRLSALNAISTDSTTRTTVTIWTTRRRPPFIRSIAGPMSGATNRNGTKLMPRNSSTRLRAASASRLNSTESASATAIAASPAAMVACVRARRPKRELGAAPVGATGRRELTGPS</sequence>
<feature type="region of interest" description="Disordered" evidence="1">
    <location>
        <begin position="38"/>
        <end position="59"/>
    </location>
</feature>
<evidence type="ECO:0000313" key="2">
    <source>
        <dbReference type="EMBL" id="CAB4585231.1"/>
    </source>
</evidence>
<protein>
    <submittedName>
        <fullName evidence="2">Unannotated protein</fullName>
    </submittedName>
</protein>
<gene>
    <name evidence="2" type="ORF">UFOPK1493_03358</name>
</gene>
<feature type="region of interest" description="Disordered" evidence="1">
    <location>
        <begin position="100"/>
        <end position="121"/>
    </location>
</feature>
<accession>A0A6J6F8R5</accession>
<reference evidence="2" key="1">
    <citation type="submission" date="2020-05" db="EMBL/GenBank/DDBJ databases">
        <authorList>
            <person name="Chiriac C."/>
            <person name="Salcher M."/>
            <person name="Ghai R."/>
            <person name="Kavagutti S V."/>
        </authorList>
    </citation>
    <scope>NUCLEOTIDE SEQUENCE</scope>
</reference>
<name>A0A6J6F8R5_9ZZZZ</name>
<evidence type="ECO:0000256" key="1">
    <source>
        <dbReference type="SAM" id="MobiDB-lite"/>
    </source>
</evidence>
<organism evidence="2">
    <name type="scientific">freshwater metagenome</name>
    <dbReference type="NCBI Taxonomy" id="449393"/>
    <lineage>
        <taxon>unclassified sequences</taxon>
        <taxon>metagenomes</taxon>
        <taxon>ecological metagenomes</taxon>
    </lineage>
</organism>
<proteinExistence type="predicted"/>
<dbReference type="EMBL" id="CAEZSR010000182">
    <property type="protein sequence ID" value="CAB4585231.1"/>
    <property type="molecule type" value="Genomic_DNA"/>
</dbReference>